<dbReference type="Proteomes" id="UP000034723">
    <property type="component" value="Chromosome"/>
</dbReference>
<gene>
    <name evidence="1" type="ORF">GAH_00316</name>
</gene>
<reference evidence="1 2" key="1">
    <citation type="submission" date="2015-04" db="EMBL/GenBank/DDBJ databases">
        <title>The complete genome sequence of the hyperthermophilic, obligate iron-reducing archaeon Geoglobus ahangari strain 234T.</title>
        <authorList>
            <person name="Manzella M.P."/>
            <person name="Holmes D.E."/>
            <person name="Rocheleau J.M."/>
            <person name="Chung A."/>
            <person name="Reguera G."/>
            <person name="Kashefi K."/>
        </authorList>
    </citation>
    <scope>NUCLEOTIDE SEQUENCE [LARGE SCALE GENOMIC DNA]</scope>
    <source>
        <strain evidence="1 2">234</strain>
    </source>
</reference>
<dbReference type="KEGG" id="gah:GAH_00316"/>
<dbReference type="InParanoid" id="A0A0F7IHV0"/>
<dbReference type="RefSeq" id="WP_048094383.1">
    <property type="nucleotide sequence ID" value="NZ_CP011267.1"/>
</dbReference>
<organism evidence="1 2">
    <name type="scientific">Geoglobus ahangari</name>
    <dbReference type="NCBI Taxonomy" id="113653"/>
    <lineage>
        <taxon>Archaea</taxon>
        <taxon>Methanobacteriati</taxon>
        <taxon>Methanobacteriota</taxon>
        <taxon>Archaeoglobi</taxon>
        <taxon>Archaeoglobales</taxon>
        <taxon>Archaeoglobaceae</taxon>
        <taxon>Geoglobus</taxon>
    </lineage>
</organism>
<keyword evidence="1" id="KW-0418">Kinase</keyword>
<keyword evidence="2" id="KW-1185">Reference proteome</keyword>
<dbReference type="GO" id="GO:0016301">
    <property type="term" value="F:kinase activity"/>
    <property type="evidence" value="ECO:0007669"/>
    <property type="project" value="UniProtKB-KW"/>
</dbReference>
<dbReference type="STRING" id="113653.GAH_00316"/>
<keyword evidence="1" id="KW-0808">Transferase</keyword>
<evidence type="ECO:0000313" key="2">
    <source>
        <dbReference type="Proteomes" id="UP000034723"/>
    </source>
</evidence>
<proteinExistence type="predicted"/>
<dbReference type="SUPFAM" id="SSF56112">
    <property type="entry name" value="Protein kinase-like (PK-like)"/>
    <property type="match status" value="1"/>
</dbReference>
<protein>
    <submittedName>
        <fullName evidence="1">Putative Ser/Thr protein kinase</fullName>
    </submittedName>
</protein>
<accession>A0A0F7IHV0</accession>
<sequence>MRGRHSEIVLRGDRVIKRFRRGLEYNFWKEARVLTMLQPFSFVPKLYSVRPSELEIEMEFVQGTHLGEVLDSLRKREVEKILDICRTLDRLGIQKEEMNHPDRHVILSERVVFVDFERSVFKNRPSNLTQFAVYLNTRLRLMGHEELAEILRAYKRDFSEGAYREVKGRILELFG</sequence>
<evidence type="ECO:0000313" key="1">
    <source>
        <dbReference type="EMBL" id="AKG92330.1"/>
    </source>
</evidence>
<dbReference type="GeneID" id="24802902"/>
<dbReference type="HOGENOM" id="CLU_121781_0_0_2"/>
<name>A0A0F7IHV0_9EURY</name>
<dbReference type="EMBL" id="CP011267">
    <property type="protein sequence ID" value="AKG92330.1"/>
    <property type="molecule type" value="Genomic_DNA"/>
</dbReference>
<dbReference type="OrthoDB" id="86092at2157"/>
<dbReference type="InterPro" id="IPR011009">
    <property type="entry name" value="Kinase-like_dom_sf"/>
</dbReference>
<dbReference type="AlphaFoldDB" id="A0A0F7IHV0"/>